<sequence length="36" mass="4173">MIGALIFLALIIAVIMLMVKIRGQRKRLDKIEDKVY</sequence>
<proteinExistence type="predicted"/>
<dbReference type="AlphaFoldDB" id="X1UND5"/>
<accession>X1UND5</accession>
<gene>
    <name evidence="1" type="ORF">S12H4_40539</name>
</gene>
<dbReference type="EMBL" id="BARW01024609">
    <property type="protein sequence ID" value="GAI93874.1"/>
    <property type="molecule type" value="Genomic_DNA"/>
</dbReference>
<organism evidence="1">
    <name type="scientific">marine sediment metagenome</name>
    <dbReference type="NCBI Taxonomy" id="412755"/>
    <lineage>
        <taxon>unclassified sequences</taxon>
        <taxon>metagenomes</taxon>
        <taxon>ecological metagenomes</taxon>
    </lineage>
</organism>
<evidence type="ECO:0000313" key="1">
    <source>
        <dbReference type="EMBL" id="GAI93874.1"/>
    </source>
</evidence>
<reference evidence="1" key="1">
    <citation type="journal article" date="2014" name="Front. Microbiol.">
        <title>High frequency of phylogenetically diverse reductive dehalogenase-homologous genes in deep subseafloor sedimentary metagenomes.</title>
        <authorList>
            <person name="Kawai M."/>
            <person name="Futagami T."/>
            <person name="Toyoda A."/>
            <person name="Takaki Y."/>
            <person name="Nishi S."/>
            <person name="Hori S."/>
            <person name="Arai W."/>
            <person name="Tsubouchi T."/>
            <person name="Morono Y."/>
            <person name="Uchiyama I."/>
            <person name="Ito T."/>
            <person name="Fujiyama A."/>
            <person name="Inagaki F."/>
            <person name="Takami H."/>
        </authorList>
    </citation>
    <scope>NUCLEOTIDE SEQUENCE</scope>
    <source>
        <strain evidence="1">Expedition CK06-06</strain>
    </source>
</reference>
<protein>
    <submittedName>
        <fullName evidence="1">Uncharacterized protein</fullName>
    </submittedName>
</protein>
<comment type="caution">
    <text evidence="1">The sequence shown here is derived from an EMBL/GenBank/DDBJ whole genome shotgun (WGS) entry which is preliminary data.</text>
</comment>
<feature type="non-terminal residue" evidence="1">
    <location>
        <position position="36"/>
    </location>
</feature>
<name>X1UND5_9ZZZZ</name>